<keyword evidence="2" id="KW-0479">Metal-binding</keyword>
<dbReference type="EMBL" id="JABCKI010006244">
    <property type="protein sequence ID" value="KAG5634878.1"/>
    <property type="molecule type" value="Genomic_DNA"/>
</dbReference>
<evidence type="ECO:0000256" key="1">
    <source>
        <dbReference type="ARBA" id="ARBA00001968"/>
    </source>
</evidence>
<dbReference type="Pfam" id="PF13359">
    <property type="entry name" value="DDE_Tnp_4"/>
    <property type="match status" value="1"/>
</dbReference>
<feature type="domain" description="DDE Tnp4" evidence="3">
    <location>
        <begin position="41"/>
        <end position="121"/>
    </location>
</feature>
<evidence type="ECO:0000313" key="4">
    <source>
        <dbReference type="EMBL" id="KAG5634878.1"/>
    </source>
</evidence>
<gene>
    <name evidence="4" type="ORF">H0H81_000454</name>
</gene>
<sequence length="144" mass="15680">MREAAVSLPQSLEEFEDESQLICQWHPMLEGTFGGLNGLFLPAQESDDPEMENATYNGWKSDHCINNVLAFSPKGTITIAVLNASGSWHDTRVACAIFHALEHDVSDGFYLVADTAFPHRTASINGKICAPLKGGEHIPADPVE</sequence>
<proteinExistence type="predicted"/>
<comment type="cofactor">
    <cofactor evidence="1">
        <name>a divalent metal cation</name>
        <dbReference type="ChEBI" id="CHEBI:60240"/>
    </cofactor>
</comment>
<reference evidence="4" key="1">
    <citation type="submission" date="2021-02" db="EMBL/GenBank/DDBJ databases">
        <authorList>
            <person name="Nieuwenhuis M."/>
            <person name="Van De Peppel L.J.J."/>
        </authorList>
    </citation>
    <scope>NUCLEOTIDE SEQUENCE</scope>
    <source>
        <strain evidence="4">D49</strain>
    </source>
</reference>
<dbReference type="PANTHER" id="PTHR48471">
    <property type="entry name" value="DDE TNP4 DOMAIN-CONTAINING PROTEIN"/>
    <property type="match status" value="1"/>
</dbReference>
<name>A0A9P7FRE5_9AGAR</name>
<dbReference type="Proteomes" id="UP000717328">
    <property type="component" value="Unassembled WGS sequence"/>
</dbReference>
<dbReference type="GO" id="GO:0046872">
    <property type="term" value="F:metal ion binding"/>
    <property type="evidence" value="ECO:0007669"/>
    <property type="project" value="UniProtKB-KW"/>
</dbReference>
<comment type="caution">
    <text evidence="4">The sequence shown here is derived from an EMBL/GenBank/DDBJ whole genome shotgun (WGS) entry which is preliminary data.</text>
</comment>
<dbReference type="OrthoDB" id="78198at2759"/>
<evidence type="ECO:0000313" key="5">
    <source>
        <dbReference type="Proteomes" id="UP000717328"/>
    </source>
</evidence>
<protein>
    <recommendedName>
        <fullName evidence="3">DDE Tnp4 domain-containing protein</fullName>
    </recommendedName>
</protein>
<evidence type="ECO:0000259" key="3">
    <source>
        <dbReference type="Pfam" id="PF13359"/>
    </source>
</evidence>
<dbReference type="AlphaFoldDB" id="A0A9P7FRE5"/>
<accession>A0A9P7FRE5</accession>
<dbReference type="InterPro" id="IPR027806">
    <property type="entry name" value="HARBI1_dom"/>
</dbReference>
<reference evidence="4" key="2">
    <citation type="submission" date="2021-10" db="EMBL/GenBank/DDBJ databases">
        <title>Phylogenomics reveals ancestral predisposition of the termite-cultivated fungus Termitomyces towards a domesticated lifestyle.</title>
        <authorList>
            <person name="Auxier B."/>
            <person name="Grum-Grzhimaylo A."/>
            <person name="Cardenas M.E."/>
            <person name="Lodge J.D."/>
            <person name="Laessoe T."/>
            <person name="Pedersen O."/>
            <person name="Smith M.E."/>
            <person name="Kuyper T.W."/>
            <person name="Franco-Molano E.A."/>
            <person name="Baroni T.J."/>
            <person name="Aanen D.K."/>
        </authorList>
    </citation>
    <scope>NUCLEOTIDE SEQUENCE</scope>
    <source>
        <strain evidence="4">D49</strain>
    </source>
</reference>
<organism evidence="4 5">
    <name type="scientific">Sphagnurus paluster</name>
    <dbReference type="NCBI Taxonomy" id="117069"/>
    <lineage>
        <taxon>Eukaryota</taxon>
        <taxon>Fungi</taxon>
        <taxon>Dikarya</taxon>
        <taxon>Basidiomycota</taxon>
        <taxon>Agaricomycotina</taxon>
        <taxon>Agaricomycetes</taxon>
        <taxon>Agaricomycetidae</taxon>
        <taxon>Agaricales</taxon>
        <taxon>Tricholomatineae</taxon>
        <taxon>Lyophyllaceae</taxon>
        <taxon>Sphagnurus</taxon>
    </lineage>
</organism>
<keyword evidence="5" id="KW-1185">Reference proteome</keyword>
<dbReference type="PANTHER" id="PTHR48471:SF1">
    <property type="entry name" value="DDE TNP4 DOMAIN-CONTAINING PROTEIN"/>
    <property type="match status" value="1"/>
</dbReference>
<evidence type="ECO:0000256" key="2">
    <source>
        <dbReference type="ARBA" id="ARBA00022723"/>
    </source>
</evidence>